<comment type="caution">
    <text evidence="7">The sequence shown here is derived from an EMBL/GenBank/DDBJ whole genome shotgun (WGS) entry which is preliminary data.</text>
</comment>
<dbReference type="InterPro" id="IPR052324">
    <property type="entry name" value="NFATC2-Int_DNA_Repair"/>
</dbReference>
<dbReference type="SUPFAM" id="SSF54236">
    <property type="entry name" value="Ubiquitin-like"/>
    <property type="match status" value="2"/>
</dbReference>
<evidence type="ECO:0000259" key="6">
    <source>
        <dbReference type="Pfam" id="PF11976"/>
    </source>
</evidence>
<dbReference type="GO" id="GO:0045944">
    <property type="term" value="P:positive regulation of transcription by RNA polymerase II"/>
    <property type="evidence" value="ECO:0007669"/>
    <property type="project" value="TreeGrafter"/>
</dbReference>
<feature type="region of interest" description="Disordered" evidence="5">
    <location>
        <begin position="154"/>
        <end position="196"/>
    </location>
</feature>
<dbReference type="Pfam" id="PF11976">
    <property type="entry name" value="Rad60-SLD"/>
    <property type="match status" value="1"/>
</dbReference>
<name>A0A6A4SKR4_SCOMX</name>
<dbReference type="InterPro" id="IPR022617">
    <property type="entry name" value="Rad60/SUMO-like_dom"/>
</dbReference>
<keyword evidence="2" id="KW-0539">Nucleus</keyword>
<evidence type="ECO:0000256" key="3">
    <source>
        <dbReference type="ARBA" id="ARBA00039921"/>
    </source>
</evidence>
<evidence type="ECO:0000256" key="4">
    <source>
        <dbReference type="ARBA" id="ARBA00042764"/>
    </source>
</evidence>
<reference evidence="7 8" key="1">
    <citation type="submission" date="2019-06" db="EMBL/GenBank/DDBJ databases">
        <title>Draft genomes of female and male turbot (Scophthalmus maximus).</title>
        <authorList>
            <person name="Xu H."/>
            <person name="Xu X.-W."/>
            <person name="Shao C."/>
            <person name="Chen S."/>
        </authorList>
    </citation>
    <scope>NUCLEOTIDE SEQUENCE [LARGE SCALE GENOMIC DNA]</scope>
    <source>
        <strain evidence="7">Ysfricsl-2016a</strain>
        <tissue evidence="7">Blood</tissue>
    </source>
</reference>
<dbReference type="InterPro" id="IPR029071">
    <property type="entry name" value="Ubiquitin-like_domsf"/>
</dbReference>
<evidence type="ECO:0000313" key="8">
    <source>
        <dbReference type="Proteomes" id="UP000438429"/>
    </source>
</evidence>
<feature type="region of interest" description="Disordered" evidence="5">
    <location>
        <begin position="211"/>
        <end position="257"/>
    </location>
</feature>
<evidence type="ECO:0000256" key="2">
    <source>
        <dbReference type="ARBA" id="ARBA00023242"/>
    </source>
</evidence>
<gene>
    <name evidence="7" type="ORF">F2P81_015459</name>
</gene>
<feature type="compositionally biased region" description="Acidic residues" evidence="5">
    <location>
        <begin position="154"/>
        <end position="166"/>
    </location>
</feature>
<organism evidence="7 8">
    <name type="scientific">Scophthalmus maximus</name>
    <name type="common">Turbot</name>
    <name type="synonym">Psetta maxima</name>
    <dbReference type="NCBI Taxonomy" id="52904"/>
    <lineage>
        <taxon>Eukaryota</taxon>
        <taxon>Metazoa</taxon>
        <taxon>Chordata</taxon>
        <taxon>Craniata</taxon>
        <taxon>Vertebrata</taxon>
        <taxon>Euteleostomi</taxon>
        <taxon>Actinopterygii</taxon>
        <taxon>Neopterygii</taxon>
        <taxon>Teleostei</taxon>
        <taxon>Neoteleostei</taxon>
        <taxon>Acanthomorphata</taxon>
        <taxon>Carangaria</taxon>
        <taxon>Pleuronectiformes</taxon>
        <taxon>Pleuronectoidei</taxon>
        <taxon>Scophthalmidae</taxon>
        <taxon>Scophthalmus</taxon>
    </lineage>
</organism>
<evidence type="ECO:0000256" key="1">
    <source>
        <dbReference type="ARBA" id="ARBA00004123"/>
    </source>
</evidence>
<accession>A0A6A4SKR4</accession>
<dbReference type="AlphaFoldDB" id="A0A6A4SKR4"/>
<dbReference type="Proteomes" id="UP000438429">
    <property type="component" value="Unassembled WGS sequence"/>
</dbReference>
<evidence type="ECO:0000256" key="5">
    <source>
        <dbReference type="SAM" id="MobiDB-lite"/>
    </source>
</evidence>
<dbReference type="PANTHER" id="PTHR47187">
    <property type="entry name" value="NFATC2-INTERACTING PROTEIN"/>
    <property type="match status" value="1"/>
</dbReference>
<dbReference type="EMBL" id="VEVO01000013">
    <property type="protein sequence ID" value="KAF0033169.1"/>
    <property type="molecule type" value="Genomic_DNA"/>
</dbReference>
<feature type="compositionally biased region" description="Polar residues" evidence="5">
    <location>
        <begin position="211"/>
        <end position="221"/>
    </location>
</feature>
<comment type="subcellular location">
    <subcellularLocation>
        <location evidence="1">Nucleus</location>
    </subcellularLocation>
</comment>
<feature type="domain" description="Rad60/SUMO-like" evidence="6">
    <location>
        <begin position="361"/>
        <end position="432"/>
    </location>
</feature>
<dbReference type="GO" id="GO:0005634">
    <property type="term" value="C:nucleus"/>
    <property type="evidence" value="ECO:0007669"/>
    <property type="project" value="UniProtKB-SubCell"/>
</dbReference>
<proteinExistence type="predicted"/>
<protein>
    <recommendedName>
        <fullName evidence="3">NFATC2-interacting protein</fullName>
    </recommendedName>
    <alternativeName>
        <fullName evidence="4">Nuclear factor of activated T-cells, cytoplasmic 2-interacting protein</fullName>
    </alternativeName>
</protein>
<evidence type="ECO:0000313" key="7">
    <source>
        <dbReference type="EMBL" id="KAF0033169.1"/>
    </source>
</evidence>
<dbReference type="Gene3D" id="3.10.20.90">
    <property type="entry name" value="Phosphatidylinositol 3-kinase Catalytic Subunit, Chain A, domain 1"/>
    <property type="match status" value="2"/>
</dbReference>
<feature type="compositionally biased region" description="Basic and acidic residues" evidence="5">
    <location>
        <begin position="167"/>
        <end position="178"/>
    </location>
</feature>
<dbReference type="PANTHER" id="PTHR47187:SF1">
    <property type="entry name" value="NFATC2-INTERACTING PROTEIN"/>
    <property type="match status" value="1"/>
</dbReference>
<sequence>MHFNFAAGKRVSGGRKRERLHVEDEHRSFDERRLTSLRGEKQITVNVTYKRFDPSSHVVNVCGRRRRSIVQSHVSDGDSQAAKPASKRRRILDPSAVVPVPVYSNKVSSSLQLKPMAPVFTEQKDDKDDGADDSLWSEFSSRGTKAAAAIVLSDFDEEEEEEEEEERVEKKTEHKLAEFRCLSPSPPKSPVLKPSRQVNKMISEIDRRLQAVNSLLSPEPQNRTRTSTRTRSRRRPDSPSPTSEGEQEDDVIIMTPDSWSSPYSSSLREIPLKIRCRTDVHKLLVLTSTPLSDVLAQLSAILNVPPSRLLLLRQEVELPTEATVGELGLGIADIIECSVMAAEDKGKDAVIGVGSGGDEVITVRLQSKDRDSSQEFSLHRDAPLGSVFSQYLSWLSPDGQTTVRFHFDGAKVTHSQTPAQLDMEDGDIVEVWL</sequence>